<dbReference type="EMBL" id="CP023434">
    <property type="protein sequence ID" value="AXY25911.1"/>
    <property type="molecule type" value="Genomic_DNA"/>
</dbReference>
<evidence type="ECO:0000259" key="8">
    <source>
        <dbReference type="Pfam" id="PF06305"/>
    </source>
</evidence>
<dbReference type="GO" id="GO:0005886">
    <property type="term" value="C:plasma membrane"/>
    <property type="evidence" value="ECO:0007669"/>
    <property type="project" value="InterPro"/>
</dbReference>
<evidence type="ECO:0000256" key="1">
    <source>
        <dbReference type="ARBA" id="ARBA00022475"/>
    </source>
</evidence>
<keyword evidence="10" id="KW-1185">Reference proteome</keyword>
<evidence type="ECO:0000313" key="10">
    <source>
        <dbReference type="Proteomes" id="UP000263232"/>
    </source>
</evidence>
<feature type="compositionally biased region" description="Acidic residues" evidence="6">
    <location>
        <begin position="174"/>
        <end position="192"/>
    </location>
</feature>
<keyword evidence="1" id="KW-1003">Cell membrane</keyword>
<dbReference type="RefSeq" id="WP_118990811.1">
    <property type="nucleotide sequence ID" value="NZ_CP023434.1"/>
</dbReference>
<evidence type="ECO:0000256" key="3">
    <source>
        <dbReference type="ARBA" id="ARBA00022989"/>
    </source>
</evidence>
<evidence type="ECO:0000256" key="5">
    <source>
        <dbReference type="SAM" id="Coils"/>
    </source>
</evidence>
<feature type="domain" description="Lipopolysaccharide assembly protein A" evidence="8">
    <location>
        <begin position="23"/>
        <end position="85"/>
    </location>
</feature>
<dbReference type="AlphaFoldDB" id="A0A347WLF4"/>
<sequence length="192" mass="21294">MKEQWKVILMIIILIVVVIFSLQNTNSVAIDFFVRTVEIPLVLVILFSVLVGVIVGLVTSVASIQGYRKDAKGFEREANQLRGELTEMQIKKDKEISELKAQVREQDYQADHTATLLDYEEITDDSIESESAMASDTAPQAADTVDGETEVEAEVVEVIDADEADDAVVVVEATNDETSEDDKDEQDEVIQL</sequence>
<keyword evidence="5" id="KW-0175">Coiled coil</keyword>
<gene>
    <name evidence="9" type="ORF">CL176_07820</name>
</gene>
<feature type="transmembrane region" description="Helical" evidence="7">
    <location>
        <begin position="43"/>
        <end position="64"/>
    </location>
</feature>
<organism evidence="9 10">
    <name type="scientific">Suicoccus acidiformans</name>
    <dbReference type="NCBI Taxonomy" id="2036206"/>
    <lineage>
        <taxon>Bacteria</taxon>
        <taxon>Bacillati</taxon>
        <taxon>Bacillota</taxon>
        <taxon>Bacilli</taxon>
        <taxon>Lactobacillales</taxon>
        <taxon>Aerococcaceae</taxon>
        <taxon>Suicoccus</taxon>
    </lineage>
</organism>
<protein>
    <recommendedName>
        <fullName evidence="8">Lipopolysaccharide assembly protein A domain-containing protein</fullName>
    </recommendedName>
</protein>
<accession>A0A347WLF4</accession>
<dbReference type="KEGG" id="abae:CL176_07820"/>
<reference evidence="9 10" key="1">
    <citation type="submission" date="2017-09" db="EMBL/GenBank/DDBJ databases">
        <title>Complete genome sequence of Oxytococcus suis strain ZY16052.</title>
        <authorList>
            <person name="Li F."/>
        </authorList>
    </citation>
    <scope>NUCLEOTIDE SEQUENCE [LARGE SCALE GENOMIC DNA]</scope>
    <source>
        <strain evidence="9 10">ZY16052</strain>
    </source>
</reference>
<name>A0A347WLF4_9LACT</name>
<dbReference type="InterPro" id="IPR010445">
    <property type="entry name" value="LapA_dom"/>
</dbReference>
<dbReference type="Proteomes" id="UP000263232">
    <property type="component" value="Chromosome"/>
</dbReference>
<keyword evidence="3 7" id="KW-1133">Transmembrane helix</keyword>
<feature type="region of interest" description="Disordered" evidence="6">
    <location>
        <begin position="173"/>
        <end position="192"/>
    </location>
</feature>
<feature type="coiled-coil region" evidence="5">
    <location>
        <begin position="64"/>
        <end position="98"/>
    </location>
</feature>
<evidence type="ECO:0000256" key="2">
    <source>
        <dbReference type="ARBA" id="ARBA00022692"/>
    </source>
</evidence>
<dbReference type="PANTHER" id="PTHR41335:SF1">
    <property type="entry name" value="MEMBRANE PROTEIN"/>
    <property type="match status" value="1"/>
</dbReference>
<evidence type="ECO:0000256" key="4">
    <source>
        <dbReference type="ARBA" id="ARBA00023136"/>
    </source>
</evidence>
<evidence type="ECO:0000256" key="6">
    <source>
        <dbReference type="SAM" id="MobiDB-lite"/>
    </source>
</evidence>
<keyword evidence="2 7" id="KW-0812">Transmembrane</keyword>
<keyword evidence="4 7" id="KW-0472">Membrane</keyword>
<feature type="transmembrane region" description="Helical" evidence="7">
    <location>
        <begin position="7"/>
        <end position="23"/>
    </location>
</feature>
<dbReference type="OrthoDB" id="2990728at2"/>
<proteinExistence type="predicted"/>
<evidence type="ECO:0000313" key="9">
    <source>
        <dbReference type="EMBL" id="AXY25911.1"/>
    </source>
</evidence>
<evidence type="ECO:0000256" key="7">
    <source>
        <dbReference type="SAM" id="Phobius"/>
    </source>
</evidence>
<dbReference type="Pfam" id="PF06305">
    <property type="entry name" value="LapA_dom"/>
    <property type="match status" value="1"/>
</dbReference>
<feature type="region of interest" description="Disordered" evidence="6">
    <location>
        <begin position="127"/>
        <end position="149"/>
    </location>
</feature>
<dbReference type="PANTHER" id="PTHR41335">
    <property type="entry name" value="MEMBRANE PROTEIN-RELATED"/>
    <property type="match status" value="1"/>
</dbReference>